<dbReference type="KEGG" id="tsy:THSYN_19485"/>
<protein>
    <recommendedName>
        <fullName evidence="1">Glycosyltransferase subfamily 4-like N-terminal domain-containing protein</fullName>
    </recommendedName>
</protein>
<dbReference type="Pfam" id="PF13579">
    <property type="entry name" value="Glyco_trans_4_4"/>
    <property type="match status" value="1"/>
</dbReference>
<dbReference type="PANTHER" id="PTHR45947">
    <property type="entry name" value="SULFOQUINOVOSYL TRANSFERASE SQD2"/>
    <property type="match status" value="1"/>
</dbReference>
<evidence type="ECO:0000259" key="1">
    <source>
        <dbReference type="Pfam" id="PF13579"/>
    </source>
</evidence>
<dbReference type="Proteomes" id="UP000232638">
    <property type="component" value="Chromosome"/>
</dbReference>
<dbReference type="Pfam" id="PF13692">
    <property type="entry name" value="Glyco_trans_1_4"/>
    <property type="match status" value="1"/>
</dbReference>
<sequence>MSSFRILMFARYLPPEYSGAASQALLLARRLRERGHRIAFVSPAWTGVPRRYEVDGFEVTGVHINLRAVHQEFSVWRSLLAHLWERRREIDIVHGQGANYTQSIVGPVGRLLGKPSLVKASLANDDLSSLSGSRVAPIHRAFLGMIDAYVAISADLEEEFALRGLSTAKVRRIPNGVDMQRFHPATPEQKRQAAAALGLPPERAVALFVGVFDRRKRIEWLCERWISTQGFGTGMLLLAVGPTSRESYGAELRCKLEQWAAAYPTLLRIHPHVRDVVPYYQASDCFVFPSANEGLPNALLEAIASGLPAVATRVSGCNELVSDGVTGAAFEVDDAAGLAAALQAVQGDCGRRMGAAARLMVQAGFDIDIVAARYEALYAELMQRKRR</sequence>
<accession>A0A2K8UBE6</accession>
<dbReference type="EMBL" id="CP020370">
    <property type="protein sequence ID" value="AUB82912.1"/>
    <property type="molecule type" value="Genomic_DNA"/>
</dbReference>
<name>A0A2K8UBE6_9GAMM</name>
<dbReference type="OrthoDB" id="6194329at2"/>
<dbReference type="AlphaFoldDB" id="A0A2K8UBE6"/>
<dbReference type="RefSeq" id="WP_100920616.1">
    <property type="nucleotide sequence ID" value="NZ_CP020370.1"/>
</dbReference>
<dbReference type="CDD" id="cd03801">
    <property type="entry name" value="GT4_PimA-like"/>
    <property type="match status" value="1"/>
</dbReference>
<reference evidence="2 3" key="1">
    <citation type="submission" date="2017-03" db="EMBL/GenBank/DDBJ databases">
        <title>Complete genome sequence of Candidatus 'Thiodictyon syntrophicum' sp. nov. strain Cad16T, a photolithoautotroph purple sulfur bacterium isolated from an alpine meromictic lake.</title>
        <authorList>
            <person name="Luedin S.M."/>
            <person name="Pothier J.F."/>
            <person name="Danza F."/>
            <person name="Storelli N."/>
            <person name="Wittwer M."/>
            <person name="Tonolla M."/>
        </authorList>
    </citation>
    <scope>NUCLEOTIDE SEQUENCE [LARGE SCALE GENOMIC DNA]</scope>
    <source>
        <strain evidence="2 3">Cad16T</strain>
    </source>
</reference>
<dbReference type="PANTHER" id="PTHR45947:SF3">
    <property type="entry name" value="SULFOQUINOVOSYL TRANSFERASE SQD2"/>
    <property type="match status" value="1"/>
</dbReference>
<gene>
    <name evidence="2" type="ORF">THSYN_19485</name>
</gene>
<organism evidence="2 3">
    <name type="scientific">Candidatus Thiodictyon syntrophicum</name>
    <dbReference type="NCBI Taxonomy" id="1166950"/>
    <lineage>
        <taxon>Bacteria</taxon>
        <taxon>Pseudomonadati</taxon>
        <taxon>Pseudomonadota</taxon>
        <taxon>Gammaproteobacteria</taxon>
        <taxon>Chromatiales</taxon>
        <taxon>Chromatiaceae</taxon>
        <taxon>Thiodictyon</taxon>
    </lineage>
</organism>
<dbReference type="SUPFAM" id="SSF53756">
    <property type="entry name" value="UDP-Glycosyltransferase/glycogen phosphorylase"/>
    <property type="match status" value="1"/>
</dbReference>
<feature type="domain" description="Glycosyltransferase subfamily 4-like N-terminal" evidence="1">
    <location>
        <begin position="19"/>
        <end position="176"/>
    </location>
</feature>
<dbReference type="InterPro" id="IPR028098">
    <property type="entry name" value="Glyco_trans_4-like_N"/>
</dbReference>
<keyword evidence="3" id="KW-1185">Reference proteome</keyword>
<evidence type="ECO:0000313" key="3">
    <source>
        <dbReference type="Proteomes" id="UP000232638"/>
    </source>
</evidence>
<evidence type="ECO:0000313" key="2">
    <source>
        <dbReference type="EMBL" id="AUB82912.1"/>
    </source>
</evidence>
<proteinExistence type="predicted"/>
<dbReference type="Gene3D" id="3.40.50.2000">
    <property type="entry name" value="Glycogen Phosphorylase B"/>
    <property type="match status" value="2"/>
</dbReference>
<dbReference type="GO" id="GO:0016757">
    <property type="term" value="F:glycosyltransferase activity"/>
    <property type="evidence" value="ECO:0007669"/>
    <property type="project" value="UniProtKB-ARBA"/>
</dbReference>
<dbReference type="InterPro" id="IPR050194">
    <property type="entry name" value="Glycosyltransferase_grp1"/>
</dbReference>